<dbReference type="GO" id="GO:0009401">
    <property type="term" value="P:phosphoenolpyruvate-dependent sugar phosphotransferase system"/>
    <property type="evidence" value="ECO:0007669"/>
    <property type="project" value="UniProtKB-KW"/>
</dbReference>
<evidence type="ECO:0000256" key="7">
    <source>
        <dbReference type="SAM" id="Phobius"/>
    </source>
</evidence>
<evidence type="ECO:0000256" key="5">
    <source>
        <dbReference type="ARBA" id="ARBA00022683"/>
    </source>
</evidence>
<dbReference type="GO" id="GO:0016301">
    <property type="term" value="F:kinase activity"/>
    <property type="evidence" value="ECO:0007669"/>
    <property type="project" value="UniProtKB-KW"/>
</dbReference>
<dbReference type="InterPro" id="IPR050890">
    <property type="entry name" value="PTS_EIIA_component"/>
</dbReference>
<keyword evidence="10" id="KW-1185">Reference proteome</keyword>
<evidence type="ECO:0000256" key="4">
    <source>
        <dbReference type="ARBA" id="ARBA00022679"/>
    </source>
</evidence>
<feature type="transmembrane region" description="Helical" evidence="7">
    <location>
        <begin position="62"/>
        <end position="83"/>
    </location>
</feature>
<evidence type="ECO:0000313" key="10">
    <source>
        <dbReference type="Proteomes" id="UP000269289"/>
    </source>
</evidence>
<evidence type="ECO:0000256" key="1">
    <source>
        <dbReference type="ARBA" id="ARBA00004496"/>
    </source>
</evidence>
<dbReference type="SUPFAM" id="SSF51261">
    <property type="entry name" value="Duplicated hybrid motif"/>
    <property type="match status" value="1"/>
</dbReference>
<dbReference type="PANTHER" id="PTHR45008:SF1">
    <property type="entry name" value="PTS SYSTEM GLUCOSE-SPECIFIC EIIA COMPONENT"/>
    <property type="match status" value="1"/>
</dbReference>
<reference evidence="9 10" key="1">
    <citation type="submission" date="2018-10" db="EMBL/GenBank/DDBJ databases">
        <title>Isolation, diversity and antifungal activity of actinobacteria from wheat.</title>
        <authorList>
            <person name="Han C."/>
        </authorList>
    </citation>
    <scope>NUCLEOTIDE SEQUENCE [LARGE SCALE GENOMIC DNA]</scope>
    <source>
        <strain evidence="9 10">NEAU-YY56</strain>
    </source>
</reference>
<evidence type="ECO:0000256" key="6">
    <source>
        <dbReference type="ARBA" id="ARBA00022777"/>
    </source>
</evidence>
<dbReference type="NCBIfam" id="TIGR00830">
    <property type="entry name" value="PTBA"/>
    <property type="match status" value="1"/>
</dbReference>
<keyword evidence="7" id="KW-0472">Membrane</keyword>
<keyword evidence="6" id="KW-0418">Kinase</keyword>
<dbReference type="PROSITE" id="PS00371">
    <property type="entry name" value="PTS_EIIA_TYPE_1_HIS"/>
    <property type="match status" value="1"/>
</dbReference>
<gene>
    <name evidence="9" type="ORF">EBM89_16345</name>
</gene>
<keyword evidence="5" id="KW-0598">Phosphotransferase system</keyword>
<proteinExistence type="predicted"/>
<keyword evidence="7" id="KW-0812">Transmembrane</keyword>
<dbReference type="Pfam" id="PF00358">
    <property type="entry name" value="PTS_EIIA_1"/>
    <property type="match status" value="1"/>
</dbReference>
<sequence>MGVTEPGLFGLLLPMRRVFLGSMIGGAAGGAIALGFGAQAYALVGNSGLPGLPGLAGPAFGWTVASLAVAFVGSLVAVLLLGFDESPLTRTAAAATPAATPVAAPVDEHAAVTAEGSGPRVASPVAGTVVPLADVADPAFARGTMGKGVAVLPSDGEIVSPVSGTVVTVFGTKHVVGLRSDDGVEVLVHVGIDTVNLGGTGFTAHVADGDRVTVGQRLLTVDLPAVAATHDTTTVVVITNSTAFAGVEPVATGTVAAAAALLAVETLEHALEATR</sequence>
<dbReference type="Proteomes" id="UP000269289">
    <property type="component" value="Unassembled WGS sequence"/>
</dbReference>
<evidence type="ECO:0000313" key="9">
    <source>
        <dbReference type="EMBL" id="RMI05151.1"/>
    </source>
</evidence>
<dbReference type="AlphaFoldDB" id="A0A3M2IZC5"/>
<dbReference type="PANTHER" id="PTHR45008">
    <property type="entry name" value="PTS SYSTEM GLUCOSE-SPECIFIC EIIA COMPONENT"/>
    <property type="match status" value="1"/>
</dbReference>
<dbReference type="Gene3D" id="2.70.70.10">
    <property type="entry name" value="Glucose Permease (Domain IIA)"/>
    <property type="match status" value="1"/>
</dbReference>
<evidence type="ECO:0000259" key="8">
    <source>
        <dbReference type="PROSITE" id="PS51093"/>
    </source>
</evidence>
<comment type="subcellular location">
    <subcellularLocation>
        <location evidence="1">Cytoplasm</location>
    </subcellularLocation>
</comment>
<protein>
    <submittedName>
        <fullName evidence="9">PTS beta-glucoside transporter subunit IIBCA</fullName>
    </submittedName>
</protein>
<feature type="domain" description="PTS EIIA type-1" evidence="8">
    <location>
        <begin position="137"/>
        <end position="240"/>
    </location>
</feature>
<accession>A0A3M2IZC5</accession>
<dbReference type="GO" id="GO:0005737">
    <property type="term" value="C:cytoplasm"/>
    <property type="evidence" value="ECO:0007669"/>
    <property type="project" value="UniProtKB-SubCell"/>
</dbReference>
<feature type="transmembrane region" description="Helical" evidence="7">
    <location>
        <begin position="18"/>
        <end position="42"/>
    </location>
</feature>
<dbReference type="EMBL" id="RFFI01000109">
    <property type="protein sequence ID" value="RMI05151.1"/>
    <property type="molecule type" value="Genomic_DNA"/>
</dbReference>
<keyword evidence="7" id="KW-1133">Transmembrane helix</keyword>
<dbReference type="PROSITE" id="PS51093">
    <property type="entry name" value="PTS_EIIA_TYPE_1"/>
    <property type="match status" value="1"/>
</dbReference>
<keyword evidence="2" id="KW-0813">Transport</keyword>
<evidence type="ECO:0000256" key="3">
    <source>
        <dbReference type="ARBA" id="ARBA00022597"/>
    </source>
</evidence>
<organism evidence="9 10">
    <name type="scientific">Cellulomonas triticagri</name>
    <dbReference type="NCBI Taxonomy" id="2483352"/>
    <lineage>
        <taxon>Bacteria</taxon>
        <taxon>Bacillati</taxon>
        <taxon>Actinomycetota</taxon>
        <taxon>Actinomycetes</taxon>
        <taxon>Micrococcales</taxon>
        <taxon>Cellulomonadaceae</taxon>
        <taxon>Cellulomonas</taxon>
    </lineage>
</organism>
<keyword evidence="3" id="KW-0762">Sugar transport</keyword>
<dbReference type="FunFam" id="2.70.70.10:FF:000001">
    <property type="entry name" value="PTS system glucose-specific IIA component"/>
    <property type="match status" value="1"/>
</dbReference>
<comment type="caution">
    <text evidence="9">The sequence shown here is derived from an EMBL/GenBank/DDBJ whole genome shotgun (WGS) entry which is preliminary data.</text>
</comment>
<name>A0A3M2IZC5_9CELL</name>
<keyword evidence="4" id="KW-0808">Transferase</keyword>
<evidence type="ECO:0000256" key="2">
    <source>
        <dbReference type="ARBA" id="ARBA00022448"/>
    </source>
</evidence>
<dbReference type="InterPro" id="IPR001127">
    <property type="entry name" value="PTS_EIIA_1_perm"/>
</dbReference>
<dbReference type="InterPro" id="IPR011055">
    <property type="entry name" value="Dup_hybrid_motif"/>
</dbReference>